<reference evidence="3" key="1">
    <citation type="submission" date="2021-10" db="EMBL/GenBank/DDBJ databases">
        <title>Tropical sea cucumber genome reveals ecological adaptation and Cuvierian tubules defense mechanism.</title>
        <authorList>
            <person name="Chen T."/>
        </authorList>
    </citation>
    <scope>NUCLEOTIDE SEQUENCE</scope>
    <source>
        <strain evidence="3">Nanhai2018</strain>
        <tissue evidence="3">Muscle</tissue>
    </source>
</reference>
<feature type="domain" description="Aminotransferase class I/classII large" evidence="2">
    <location>
        <begin position="83"/>
        <end position="427"/>
    </location>
</feature>
<organism evidence="3 4">
    <name type="scientific">Holothuria leucospilota</name>
    <name type="common">Black long sea cucumber</name>
    <name type="synonym">Mertensiothuria leucospilota</name>
    <dbReference type="NCBI Taxonomy" id="206669"/>
    <lineage>
        <taxon>Eukaryota</taxon>
        <taxon>Metazoa</taxon>
        <taxon>Echinodermata</taxon>
        <taxon>Eleutherozoa</taxon>
        <taxon>Echinozoa</taxon>
        <taxon>Holothuroidea</taxon>
        <taxon>Aspidochirotacea</taxon>
        <taxon>Aspidochirotida</taxon>
        <taxon>Holothuriidae</taxon>
        <taxon>Holothuria</taxon>
    </lineage>
</organism>
<evidence type="ECO:0000313" key="4">
    <source>
        <dbReference type="Proteomes" id="UP001152320"/>
    </source>
</evidence>
<feature type="compositionally biased region" description="Polar residues" evidence="1">
    <location>
        <begin position="1"/>
        <end position="10"/>
    </location>
</feature>
<dbReference type="Gene3D" id="3.90.1150.10">
    <property type="entry name" value="Aspartate Aminotransferase, domain 1"/>
    <property type="match status" value="1"/>
</dbReference>
<dbReference type="InterPro" id="IPR015421">
    <property type="entry name" value="PyrdxlP-dep_Trfase_major"/>
</dbReference>
<evidence type="ECO:0000259" key="2">
    <source>
        <dbReference type="Pfam" id="PF00155"/>
    </source>
</evidence>
<dbReference type="AlphaFoldDB" id="A0A9Q1C5J2"/>
<dbReference type="Gene3D" id="3.40.640.10">
    <property type="entry name" value="Type I PLP-dependent aspartate aminotransferase-like (Major domain)"/>
    <property type="match status" value="1"/>
</dbReference>
<dbReference type="InterPro" id="IPR004839">
    <property type="entry name" value="Aminotransferase_I/II_large"/>
</dbReference>
<dbReference type="CDD" id="cd00609">
    <property type="entry name" value="AAT_like"/>
    <property type="match status" value="1"/>
</dbReference>
<dbReference type="GO" id="GO:0030170">
    <property type="term" value="F:pyridoxal phosphate binding"/>
    <property type="evidence" value="ECO:0007669"/>
    <property type="project" value="InterPro"/>
</dbReference>
<protein>
    <recommendedName>
        <fullName evidence="2">Aminotransferase class I/classII large domain-containing protein</fullName>
    </recommendedName>
</protein>
<name>A0A9Q1C5J2_HOLLE</name>
<gene>
    <name evidence="3" type="ORF">HOLleu_16084</name>
</gene>
<dbReference type="PANTHER" id="PTHR42858:SF1">
    <property type="entry name" value="LD15494P"/>
    <property type="match status" value="1"/>
</dbReference>
<keyword evidence="4" id="KW-1185">Reference proteome</keyword>
<sequence length="446" mass="49845">MSLVQRNMSGKGTDATADGASSDGVVDSGYHPTFYHEAGDLIEGGISLRIPAPSLSLTSHLSEIFEKGSKERLVNERGFSNFLFQYGSSKGDTLYRVQLAKFLSQEYNSPVQPQDIMCTAGSTIGILLLSVTYFESNDLVFMENPAYYGGIDIFNDLNRKIVHVDLDQDGIRPDLLEQSILEHYPKNGFKPSDKKPFWAMVYLVPVYHNPTSACLSEERSKRIVKLARKYHLLILCDDVYNLLSLKLTPDGTSFHPPSKRLYEFDHRDDADFFGNVISNGSFSKIVSPGLRLGWMEGPPHILDKLRQGGIIQSGGALNHVMSGLVGQVLASGSLHTFMNTMRQSLKEKVDGAVEILNKELQGAVKFHVPEGGFYLWIELPDGIDAAKFEKFSIENNKIDFIPGSIFSSNQETFKSFVRMSFSFNEKENFLKAIQLFCQALKSYRGK</sequence>
<dbReference type="PANTHER" id="PTHR42858">
    <property type="entry name" value="AMINOTRANSFERASE"/>
    <property type="match status" value="1"/>
</dbReference>
<accession>A0A9Q1C5J2</accession>
<dbReference type="InterPro" id="IPR015424">
    <property type="entry name" value="PyrdxlP-dep_Trfase"/>
</dbReference>
<dbReference type="EMBL" id="JAIZAY010000007">
    <property type="protein sequence ID" value="KAJ8038618.1"/>
    <property type="molecule type" value="Genomic_DNA"/>
</dbReference>
<dbReference type="GO" id="GO:0047536">
    <property type="term" value="F:2-aminoadipate transaminase activity"/>
    <property type="evidence" value="ECO:0007669"/>
    <property type="project" value="TreeGrafter"/>
</dbReference>
<feature type="region of interest" description="Disordered" evidence="1">
    <location>
        <begin position="1"/>
        <end position="23"/>
    </location>
</feature>
<dbReference type="Proteomes" id="UP001152320">
    <property type="component" value="Chromosome 7"/>
</dbReference>
<dbReference type="Pfam" id="PF00155">
    <property type="entry name" value="Aminotran_1_2"/>
    <property type="match status" value="1"/>
</dbReference>
<dbReference type="SUPFAM" id="SSF53383">
    <property type="entry name" value="PLP-dependent transferases"/>
    <property type="match status" value="1"/>
</dbReference>
<evidence type="ECO:0000256" key="1">
    <source>
        <dbReference type="SAM" id="MobiDB-lite"/>
    </source>
</evidence>
<proteinExistence type="predicted"/>
<evidence type="ECO:0000313" key="3">
    <source>
        <dbReference type="EMBL" id="KAJ8038618.1"/>
    </source>
</evidence>
<dbReference type="InterPro" id="IPR015422">
    <property type="entry name" value="PyrdxlP-dep_Trfase_small"/>
</dbReference>
<dbReference type="OrthoDB" id="7042322at2759"/>
<comment type="caution">
    <text evidence="3">The sequence shown here is derived from an EMBL/GenBank/DDBJ whole genome shotgun (WGS) entry which is preliminary data.</text>
</comment>